<dbReference type="GO" id="GO:0036220">
    <property type="term" value="F:ITP diphosphatase activity"/>
    <property type="evidence" value="ECO:0007669"/>
    <property type="project" value="UniProtKB-UniRule"/>
</dbReference>
<dbReference type="GO" id="GO:0017111">
    <property type="term" value="F:ribonucleoside triphosphate phosphatase activity"/>
    <property type="evidence" value="ECO:0007669"/>
    <property type="project" value="InterPro"/>
</dbReference>
<name>A0AA90PU32_9HELI</name>
<dbReference type="CDD" id="cd00515">
    <property type="entry name" value="HAM1"/>
    <property type="match status" value="1"/>
</dbReference>
<evidence type="ECO:0000256" key="9">
    <source>
        <dbReference type="ARBA" id="ARBA00052017"/>
    </source>
</evidence>
<comment type="subunit">
    <text evidence="2 10">Homodimer.</text>
</comment>
<evidence type="ECO:0000256" key="11">
    <source>
        <dbReference type="RuleBase" id="RU003781"/>
    </source>
</evidence>
<dbReference type="HAMAP" id="MF_01405">
    <property type="entry name" value="Non_canon_purine_NTPase"/>
    <property type="match status" value="1"/>
</dbReference>
<dbReference type="GO" id="GO:0000166">
    <property type="term" value="F:nucleotide binding"/>
    <property type="evidence" value="ECO:0007669"/>
    <property type="project" value="UniProtKB-KW"/>
</dbReference>
<gene>
    <name evidence="13" type="primary">rdgB</name>
    <name evidence="12" type="ORF">Q5I04_06905</name>
    <name evidence="13" type="ORF">Q5I06_07235</name>
</gene>
<proteinExistence type="inferred from homology"/>
<evidence type="ECO:0000313" key="13">
    <source>
        <dbReference type="EMBL" id="MDP2539564.1"/>
    </source>
</evidence>
<dbReference type="AlphaFoldDB" id="A0AA90PU32"/>
<evidence type="ECO:0000256" key="5">
    <source>
        <dbReference type="ARBA" id="ARBA00022801"/>
    </source>
</evidence>
<dbReference type="EMBL" id="JAUPEV010000011">
    <property type="protein sequence ID" value="MDO7253636.1"/>
    <property type="molecule type" value="Genomic_DNA"/>
</dbReference>
<evidence type="ECO:0000256" key="8">
    <source>
        <dbReference type="ARBA" id="ARBA00051875"/>
    </source>
</evidence>
<dbReference type="Pfam" id="PF01725">
    <property type="entry name" value="Ham1p_like"/>
    <property type="match status" value="1"/>
</dbReference>
<dbReference type="Proteomes" id="UP001177258">
    <property type="component" value="Unassembled WGS sequence"/>
</dbReference>
<comment type="catalytic activity">
    <reaction evidence="10">
        <text>ITP + H2O = IMP + diphosphate + H(+)</text>
        <dbReference type="Rhea" id="RHEA:29399"/>
        <dbReference type="ChEBI" id="CHEBI:15377"/>
        <dbReference type="ChEBI" id="CHEBI:15378"/>
        <dbReference type="ChEBI" id="CHEBI:33019"/>
        <dbReference type="ChEBI" id="CHEBI:58053"/>
        <dbReference type="ChEBI" id="CHEBI:61402"/>
        <dbReference type="EC" id="3.6.1.66"/>
    </reaction>
</comment>
<dbReference type="RefSeq" id="WP_305517476.1">
    <property type="nucleotide sequence ID" value="NZ_JAUPEV010000011.1"/>
</dbReference>
<evidence type="ECO:0000256" key="3">
    <source>
        <dbReference type="ARBA" id="ARBA00022723"/>
    </source>
</evidence>
<feature type="binding site" evidence="10">
    <location>
        <position position="189"/>
    </location>
    <ligand>
        <name>substrate</name>
    </ligand>
</feature>
<keyword evidence="7 10" id="KW-0546">Nucleotide metabolism</keyword>
<comment type="cofactor">
    <cofactor evidence="10">
        <name>Mg(2+)</name>
        <dbReference type="ChEBI" id="CHEBI:18420"/>
    </cofactor>
    <text evidence="10">Binds 1 Mg(2+) ion per subunit.</text>
</comment>
<evidence type="ECO:0000256" key="7">
    <source>
        <dbReference type="ARBA" id="ARBA00023080"/>
    </source>
</evidence>
<dbReference type="GO" id="GO:0009146">
    <property type="term" value="P:purine nucleoside triphosphate catabolic process"/>
    <property type="evidence" value="ECO:0007669"/>
    <property type="project" value="UniProtKB-UniRule"/>
</dbReference>
<evidence type="ECO:0000256" key="6">
    <source>
        <dbReference type="ARBA" id="ARBA00022842"/>
    </source>
</evidence>
<dbReference type="PANTHER" id="PTHR11067:SF9">
    <property type="entry name" value="INOSINE TRIPHOSPHATE PYROPHOSPHATASE"/>
    <property type="match status" value="1"/>
</dbReference>
<dbReference type="Proteomes" id="UP001240777">
    <property type="component" value="Unassembled WGS sequence"/>
</dbReference>
<dbReference type="PANTHER" id="PTHR11067">
    <property type="entry name" value="INOSINE TRIPHOSPHATE PYROPHOSPHATASE/HAM1 PROTEIN"/>
    <property type="match status" value="1"/>
</dbReference>
<keyword evidence="4 10" id="KW-0547">Nucleotide-binding</keyword>
<feature type="binding site" evidence="10">
    <location>
        <begin position="166"/>
        <end position="169"/>
    </location>
    <ligand>
        <name>substrate</name>
    </ligand>
</feature>
<dbReference type="GO" id="GO:0009117">
    <property type="term" value="P:nucleotide metabolic process"/>
    <property type="evidence" value="ECO:0007669"/>
    <property type="project" value="UniProtKB-KW"/>
</dbReference>
<dbReference type="InterPro" id="IPR002637">
    <property type="entry name" value="RdgB/HAM1"/>
</dbReference>
<feature type="active site" description="Proton acceptor" evidence="10">
    <location>
        <position position="74"/>
    </location>
</feature>
<dbReference type="InterPro" id="IPR020922">
    <property type="entry name" value="dITP/XTP_pyrophosphatase"/>
</dbReference>
<comment type="caution">
    <text evidence="13">The sequence shown here is derived from an EMBL/GenBank/DDBJ whole genome shotgun (WGS) entry which is preliminary data.</text>
</comment>
<evidence type="ECO:0000256" key="10">
    <source>
        <dbReference type="HAMAP-Rule" id="MF_01405"/>
    </source>
</evidence>
<organism evidence="13 14">
    <name type="scientific">Helicobacter cappadocius</name>
    <dbReference type="NCBI Taxonomy" id="3063998"/>
    <lineage>
        <taxon>Bacteria</taxon>
        <taxon>Pseudomonadati</taxon>
        <taxon>Campylobacterota</taxon>
        <taxon>Epsilonproteobacteria</taxon>
        <taxon>Campylobacterales</taxon>
        <taxon>Helicobacteraceae</taxon>
        <taxon>Helicobacter</taxon>
    </lineage>
</organism>
<dbReference type="InterPro" id="IPR029001">
    <property type="entry name" value="ITPase-like_fam"/>
</dbReference>
<protein>
    <recommendedName>
        <fullName evidence="10">dITP/XTP pyrophosphatase</fullName>
        <ecNumber evidence="10">3.6.1.66</ecNumber>
    </recommendedName>
    <alternativeName>
        <fullName evidence="10">Non-canonical purine NTP pyrophosphatase</fullName>
    </alternativeName>
    <alternativeName>
        <fullName evidence="10">Non-standard purine NTP pyrophosphatase</fullName>
    </alternativeName>
    <alternativeName>
        <fullName evidence="10">Nucleoside-triphosphate diphosphatase</fullName>
    </alternativeName>
    <alternativeName>
        <fullName evidence="10">Nucleoside-triphosphate pyrophosphatase</fullName>
        <shortName evidence="10">NTPase</shortName>
    </alternativeName>
</protein>
<dbReference type="GO" id="GO:0036222">
    <property type="term" value="F:XTP diphosphatase activity"/>
    <property type="evidence" value="ECO:0007669"/>
    <property type="project" value="UniProtKB-UniRule"/>
</dbReference>
<dbReference type="GO" id="GO:0046872">
    <property type="term" value="F:metal ion binding"/>
    <property type="evidence" value="ECO:0007669"/>
    <property type="project" value="UniProtKB-KW"/>
</dbReference>
<feature type="binding site" evidence="10">
    <location>
        <begin position="194"/>
        <end position="195"/>
    </location>
    <ligand>
        <name>substrate</name>
    </ligand>
</feature>
<feature type="binding site" evidence="10">
    <location>
        <position position="74"/>
    </location>
    <ligand>
        <name>Mg(2+)</name>
        <dbReference type="ChEBI" id="CHEBI:18420"/>
    </ligand>
</feature>
<reference evidence="12" key="2">
    <citation type="submission" date="2023-07" db="EMBL/GenBank/DDBJ databases">
        <authorList>
            <person name="Aydin F."/>
            <person name="Tarhane S."/>
            <person name="Saticioglu I.B."/>
            <person name="Karakaya E."/>
            <person name="Abay S."/>
            <person name="Guran O."/>
            <person name="Bozkurt E."/>
            <person name="Uzum N."/>
            <person name="Olgun K."/>
            <person name="Jablonski D."/>
        </authorList>
    </citation>
    <scope>NUCLEOTIDE SEQUENCE</scope>
    <source>
        <strain evidence="12">Faydin-H75</strain>
    </source>
</reference>
<keyword evidence="3 10" id="KW-0479">Metal-binding</keyword>
<evidence type="ECO:0000313" key="15">
    <source>
        <dbReference type="Proteomes" id="UP001240777"/>
    </source>
</evidence>
<feature type="binding site" evidence="10">
    <location>
        <begin position="10"/>
        <end position="15"/>
    </location>
    <ligand>
        <name>substrate</name>
    </ligand>
</feature>
<keyword evidence="15" id="KW-1185">Reference proteome</keyword>
<comment type="similarity">
    <text evidence="1 10 11">Belongs to the HAM1 NTPase family.</text>
</comment>
<dbReference type="FunFam" id="3.90.950.10:FF:000001">
    <property type="entry name" value="dITP/XTP pyrophosphatase"/>
    <property type="match status" value="1"/>
</dbReference>
<dbReference type="NCBIfam" id="TIGR00042">
    <property type="entry name" value="RdgB/HAM1 family non-canonical purine NTP pyrophosphatase"/>
    <property type="match status" value="1"/>
</dbReference>
<comment type="catalytic activity">
    <reaction evidence="8 10">
        <text>dITP + H2O = dIMP + diphosphate + H(+)</text>
        <dbReference type="Rhea" id="RHEA:28342"/>
        <dbReference type="ChEBI" id="CHEBI:15377"/>
        <dbReference type="ChEBI" id="CHEBI:15378"/>
        <dbReference type="ChEBI" id="CHEBI:33019"/>
        <dbReference type="ChEBI" id="CHEBI:61194"/>
        <dbReference type="ChEBI" id="CHEBI:61382"/>
        <dbReference type="EC" id="3.6.1.66"/>
    </reaction>
</comment>
<comment type="catalytic activity">
    <reaction evidence="9 10">
        <text>XTP + H2O = XMP + diphosphate + H(+)</text>
        <dbReference type="Rhea" id="RHEA:28610"/>
        <dbReference type="ChEBI" id="CHEBI:15377"/>
        <dbReference type="ChEBI" id="CHEBI:15378"/>
        <dbReference type="ChEBI" id="CHEBI:33019"/>
        <dbReference type="ChEBI" id="CHEBI:57464"/>
        <dbReference type="ChEBI" id="CHEBI:61314"/>
        <dbReference type="EC" id="3.6.1.66"/>
    </reaction>
</comment>
<accession>A0AA90PU32</accession>
<dbReference type="EMBL" id="JAUYZK010000011">
    <property type="protein sequence ID" value="MDP2539564.1"/>
    <property type="molecule type" value="Genomic_DNA"/>
</dbReference>
<feature type="binding site" evidence="10">
    <location>
        <position position="75"/>
    </location>
    <ligand>
        <name>substrate</name>
    </ligand>
</feature>
<dbReference type="GO" id="GO:0005829">
    <property type="term" value="C:cytosol"/>
    <property type="evidence" value="ECO:0007669"/>
    <property type="project" value="TreeGrafter"/>
</dbReference>
<dbReference type="EC" id="3.6.1.66" evidence="10"/>
<keyword evidence="6 10" id="KW-0460">Magnesium</keyword>
<keyword evidence="5 10" id="KW-0378">Hydrolase</keyword>
<reference evidence="12 14" key="3">
    <citation type="journal article" date="2024" name="Syst. Appl. Microbiol.">
        <title>Helicobacter cappadocius sp. nov., from lizards: The first psychrotrophic Helicobacter species.</title>
        <authorList>
            <person name="Aydin F."/>
            <person name="Tarhane S."/>
            <person name="Karakaya E."/>
            <person name="Abay S."/>
            <person name="Kayman T."/>
            <person name="Guran O."/>
            <person name="Bozkurt E."/>
            <person name="Uzum N."/>
            <person name="Avci A."/>
            <person name="Olgun K."/>
            <person name="Jablonski D."/>
            <person name="Guran C."/>
            <person name="Burcin Saticioglu I."/>
        </authorList>
    </citation>
    <scope>NUCLEOTIDE SEQUENCE [LARGE SCALE GENOMIC DNA]</scope>
    <source>
        <strain evidence="12">Faydin-H75</strain>
        <strain evidence="14">faydin-H76</strain>
    </source>
</reference>
<reference evidence="13 15" key="1">
    <citation type="submission" date="2023-07" db="EMBL/GenBank/DDBJ databases">
        <title>Unpublished Manusciprt.</title>
        <authorList>
            <person name="Aydin F."/>
            <person name="Tarhane S."/>
            <person name="Saticioglu I.B."/>
            <person name="Karakaya E."/>
            <person name="Abay S."/>
            <person name="Guran O."/>
            <person name="Bozkurt E."/>
            <person name="Uzum N."/>
            <person name="Olgun K."/>
            <person name="Jablonski D."/>
        </authorList>
    </citation>
    <scope>NUCLEOTIDE SEQUENCE</scope>
    <source>
        <strain evidence="15">faydin-H75</strain>
        <strain evidence="13">Faydin-H76</strain>
    </source>
</reference>
<comment type="function">
    <text evidence="10">Pyrophosphatase that catalyzes the hydrolysis of nucleoside triphosphates to their monophosphate derivatives, with a high preference for the non-canonical purine nucleotides XTP (xanthosine triphosphate), dITP (deoxyinosine triphosphate) and ITP. Seems to function as a house-cleaning enzyme that removes non-canonical purine nucleotides from the nucleotide pool, thus preventing their incorporation into DNA/RNA and avoiding chromosomal lesions.</text>
</comment>
<evidence type="ECO:0000256" key="1">
    <source>
        <dbReference type="ARBA" id="ARBA00008023"/>
    </source>
</evidence>
<evidence type="ECO:0000313" key="12">
    <source>
        <dbReference type="EMBL" id="MDO7253636.1"/>
    </source>
</evidence>
<evidence type="ECO:0000313" key="14">
    <source>
        <dbReference type="Proteomes" id="UP001177258"/>
    </source>
</evidence>
<sequence>MQKTKIFIASSNQGKIREIQEIFKDYEIITDRLKFEHLEVQENADSFEGNALIKAKALFETLPYMQNFLTMADDSGLCIDDLNGEPGIYSARYANIKLGIMKNSSDDANIACIIKQMKEKSLQSSKAKFIASVAIVGRINGNNLEFVTRGELQGDVINSPRGKNGFGYDPIFIPQGYSQTLGELQAKEKNKISHRKKALEKINDFLSNQDLKNF</sequence>
<dbReference type="SUPFAM" id="SSF52972">
    <property type="entry name" value="ITPase-like"/>
    <property type="match status" value="1"/>
</dbReference>
<evidence type="ECO:0000256" key="2">
    <source>
        <dbReference type="ARBA" id="ARBA00011738"/>
    </source>
</evidence>
<evidence type="ECO:0000256" key="4">
    <source>
        <dbReference type="ARBA" id="ARBA00022741"/>
    </source>
</evidence>
<dbReference type="GO" id="GO:0035870">
    <property type="term" value="F:dITP diphosphatase activity"/>
    <property type="evidence" value="ECO:0007669"/>
    <property type="project" value="UniProtKB-UniRule"/>
</dbReference>
<dbReference type="Gene3D" id="3.90.950.10">
    <property type="match status" value="1"/>
</dbReference>
<comment type="caution">
    <text evidence="10">Lacks conserved residue(s) required for the propagation of feature annotation.</text>
</comment>